<name>A0A6A8M5C6_9FIRM</name>
<dbReference type="AlphaFoldDB" id="A0A6A8M5C6"/>
<dbReference type="GO" id="GO:0016491">
    <property type="term" value="F:oxidoreductase activity"/>
    <property type="evidence" value="ECO:0007669"/>
    <property type="project" value="UniProtKB-KW"/>
</dbReference>
<sequence length="374" mass="42187">MLIVLWECGNCAALFFFVLLKQLEKKERIAMGYQYTTGKVAASVTFLEPDLREELKKKAEDMGYAIRFIDRHLMDRDEISVREKEEQLEWLRDSEIILTSRGRFVDQTSQNLRWAADTYAGIDVYFPREDGSSIMPHSGVMLTNSSGAYGPTISEHIIMVLLMLWRRQWDYNRCQQEHSWGPRVEMKSIMGSDFVVLGTGNIGTTFAKKAKALGAGRIMGVSRSGKERCPGVYDEMHTFRELKDVIGQGDAVVMSLPGTEETAGMVDSTILSAMKDSAVLVNVGRGSSVVQKDLVEALEKGRIWGAALDVMENEPLPEDDPLWTMKNCIVTPHVAGNMTLRYTRELIIGQFCRNLDHYRKGEKLDHLIDLGLGY</sequence>
<accession>A0A6A8M5C6</accession>
<evidence type="ECO:0000313" key="4">
    <source>
        <dbReference type="EMBL" id="MST68515.1"/>
    </source>
</evidence>
<comment type="caution">
    <text evidence="4">The sequence shown here is derived from an EMBL/GenBank/DDBJ whole genome shotgun (WGS) entry which is preliminary data.</text>
</comment>
<dbReference type="InterPro" id="IPR036291">
    <property type="entry name" value="NAD(P)-bd_dom_sf"/>
</dbReference>
<dbReference type="Pfam" id="PF02826">
    <property type="entry name" value="2-Hacid_dh_C"/>
    <property type="match status" value="1"/>
</dbReference>
<dbReference type="CDD" id="cd05300">
    <property type="entry name" value="2-Hacid_dh_1"/>
    <property type="match status" value="1"/>
</dbReference>
<dbReference type="Gene3D" id="3.40.50.720">
    <property type="entry name" value="NAD(P)-binding Rossmann-like Domain"/>
    <property type="match status" value="2"/>
</dbReference>
<gene>
    <name evidence="4" type="ORF">FYJ66_02770</name>
</gene>
<dbReference type="PANTHER" id="PTHR43333">
    <property type="entry name" value="2-HACID_DH_C DOMAIN-CONTAINING PROTEIN"/>
    <property type="match status" value="1"/>
</dbReference>
<organism evidence="4">
    <name type="scientific">Baileyella intestinalis</name>
    <dbReference type="NCBI Taxonomy" id="2606709"/>
    <lineage>
        <taxon>Bacteria</taxon>
        <taxon>Bacillati</taxon>
        <taxon>Bacillota</taxon>
        <taxon>Clostridia</taxon>
        <taxon>Peptostreptococcales</taxon>
        <taxon>Anaerovoracaceae</taxon>
        <taxon>Baileyella</taxon>
    </lineage>
</organism>
<dbReference type="GO" id="GO:0051287">
    <property type="term" value="F:NAD binding"/>
    <property type="evidence" value="ECO:0007669"/>
    <property type="project" value="InterPro"/>
</dbReference>
<keyword evidence="1" id="KW-0560">Oxidoreductase</keyword>
<dbReference type="PANTHER" id="PTHR43333:SF1">
    <property type="entry name" value="D-ISOMER SPECIFIC 2-HYDROXYACID DEHYDROGENASE NAD-BINDING DOMAIN-CONTAINING PROTEIN"/>
    <property type="match status" value="1"/>
</dbReference>
<dbReference type="InterPro" id="IPR006140">
    <property type="entry name" value="D-isomer_DH_NAD-bd"/>
</dbReference>
<evidence type="ECO:0000256" key="1">
    <source>
        <dbReference type="ARBA" id="ARBA00023002"/>
    </source>
</evidence>
<protein>
    <submittedName>
        <fullName evidence="4">D-2-hydroxyacid dehydrogenase</fullName>
    </submittedName>
</protein>
<dbReference type="EMBL" id="VUNB01000002">
    <property type="protein sequence ID" value="MST68515.1"/>
    <property type="molecule type" value="Genomic_DNA"/>
</dbReference>
<reference evidence="4" key="1">
    <citation type="submission" date="2019-09" db="EMBL/GenBank/DDBJ databases">
        <title>In-depth cultivation of the pig gut microbiome towards novel bacterial diversity and tailored functional studies.</title>
        <authorList>
            <person name="Wylensek D."/>
            <person name="Hitch T.C.A."/>
            <person name="Clavel T."/>
        </authorList>
    </citation>
    <scope>NUCLEOTIDE SEQUENCE</scope>
    <source>
        <strain evidence="4">RF-744-FAT-WT-3</strain>
    </source>
</reference>
<keyword evidence="2" id="KW-0520">NAD</keyword>
<evidence type="ECO:0000256" key="2">
    <source>
        <dbReference type="ARBA" id="ARBA00023027"/>
    </source>
</evidence>
<feature type="domain" description="D-isomer specific 2-hydroxyacid dehydrogenase NAD-binding" evidence="3">
    <location>
        <begin position="158"/>
        <end position="335"/>
    </location>
</feature>
<proteinExistence type="predicted"/>
<evidence type="ECO:0000259" key="3">
    <source>
        <dbReference type="Pfam" id="PF02826"/>
    </source>
</evidence>
<dbReference type="SUPFAM" id="SSF51735">
    <property type="entry name" value="NAD(P)-binding Rossmann-fold domains"/>
    <property type="match status" value="1"/>
</dbReference>